<dbReference type="PANTHER" id="PTHR38460">
    <property type="entry name" value="TAUTOMERASE YOLI-RELATED"/>
    <property type="match status" value="1"/>
</dbReference>
<gene>
    <name evidence="1" type="ORF">WN72_14250</name>
</gene>
<dbReference type="PANTHER" id="PTHR38460:SF1">
    <property type="entry name" value="TAUTOMERASE YOLI-RELATED"/>
    <property type="match status" value="1"/>
</dbReference>
<dbReference type="KEGG" id="barh:WN72_14250"/>
<name>A0AAE7NWZ4_9BRAD</name>
<reference evidence="1 2" key="1">
    <citation type="submission" date="2018-06" db="EMBL/GenBank/DDBJ databases">
        <title>Comparative genomics of Bradyrhizobium nodulating Arachidis hypogaea.</title>
        <authorList>
            <person name="Li Y."/>
        </authorList>
    </citation>
    <scope>NUCLEOTIDE SEQUENCE [LARGE SCALE GENOMIC DNA]</scope>
    <source>
        <strain evidence="1 2">CCBAU 051107</strain>
    </source>
</reference>
<dbReference type="Proteomes" id="UP000594015">
    <property type="component" value="Chromosome"/>
</dbReference>
<dbReference type="SUPFAM" id="SSF55331">
    <property type="entry name" value="Tautomerase/MIF"/>
    <property type="match status" value="1"/>
</dbReference>
<organism evidence="1 2">
    <name type="scientific">Bradyrhizobium arachidis</name>
    <dbReference type="NCBI Taxonomy" id="858423"/>
    <lineage>
        <taxon>Bacteria</taxon>
        <taxon>Pseudomonadati</taxon>
        <taxon>Pseudomonadota</taxon>
        <taxon>Alphaproteobacteria</taxon>
        <taxon>Hyphomicrobiales</taxon>
        <taxon>Nitrobacteraceae</taxon>
        <taxon>Bradyrhizobium</taxon>
    </lineage>
</organism>
<evidence type="ECO:0000313" key="2">
    <source>
        <dbReference type="Proteomes" id="UP000594015"/>
    </source>
</evidence>
<dbReference type="AlphaFoldDB" id="A0AAE7NWZ4"/>
<sequence>MPSTRITTGLWARNREQEVIESVQSALLSALRIPDYDRDIVLDFYDAGARIVPTGRSDHYVRVEVALFSGRSIEAKRLLYKTLVANLAALGVPATEIKIILFEVPAENWGLRGGYPASEIDLGFKIDV</sequence>
<dbReference type="InterPro" id="IPR014347">
    <property type="entry name" value="Tautomerase/MIF_sf"/>
</dbReference>
<dbReference type="InterPro" id="IPR037479">
    <property type="entry name" value="Tauto_MSAD"/>
</dbReference>
<proteinExistence type="predicted"/>
<evidence type="ECO:0000313" key="1">
    <source>
        <dbReference type="EMBL" id="QOZ73347.1"/>
    </source>
</evidence>
<accession>A0AAE7NWZ4</accession>
<protein>
    <submittedName>
        <fullName evidence="1">Tautomerase family protein</fullName>
    </submittedName>
</protein>
<dbReference type="Gene3D" id="3.30.429.10">
    <property type="entry name" value="Macrophage Migration Inhibitory Factor"/>
    <property type="match status" value="1"/>
</dbReference>
<dbReference type="Pfam" id="PF14552">
    <property type="entry name" value="Tautomerase_2"/>
    <property type="match status" value="1"/>
</dbReference>
<dbReference type="EMBL" id="CP030050">
    <property type="protein sequence ID" value="QOZ73347.1"/>
    <property type="molecule type" value="Genomic_DNA"/>
</dbReference>